<protein>
    <submittedName>
        <fullName evidence="2">LytTr family transcriptional regulator</fullName>
    </submittedName>
    <submittedName>
        <fullName evidence="3">Transcriptional regulator, LytTR family</fullName>
    </submittedName>
</protein>
<sequence length="156" mass="18078">MRERVVHYQFEEDKQLPKDVIEVLVKSCQLDNSVQKVLDYLAQFEQKEPTVLPIKTVDRIEMLRVADLILVDVDGSALILETTQGRLLTNDRLYKFRQRLANPDFVQVSKHALININHLKALENSFSGNMLAILTGKIKTDVSRRYLSELEKRLEL</sequence>
<reference evidence="3" key="3">
    <citation type="submission" date="2016-10" db="EMBL/GenBank/DDBJ databases">
        <authorList>
            <person name="de Groot N.N."/>
        </authorList>
    </citation>
    <scope>NUCLEOTIDE SEQUENCE [LARGE SCALE GENOMIC DNA]</scope>
    <source>
        <strain evidence="3">LMG 15572</strain>
    </source>
</reference>
<gene>
    <name evidence="2" type="ORF">BN963_SGAL_01610</name>
    <name evidence="3" type="ORF">SAMN05660328_10646</name>
</gene>
<dbReference type="PROSITE" id="PS50930">
    <property type="entry name" value="HTH_LYTTR"/>
    <property type="match status" value="1"/>
</dbReference>
<keyword evidence="5" id="KW-1185">Reference proteome</keyword>
<reference evidence="2 4" key="1">
    <citation type="submission" date="2014-02" db="EMBL/GenBank/DDBJ databases">
        <authorList>
            <person name="Manrique M."/>
        </authorList>
    </citation>
    <scope>NUCLEOTIDE SEQUENCE [LARGE SCALE GENOMIC DNA]</scope>
    <source>
        <strain evidence="2 4">LMG17956</strain>
    </source>
</reference>
<evidence type="ECO:0000313" key="3">
    <source>
        <dbReference type="EMBL" id="SFU76219.1"/>
    </source>
</evidence>
<dbReference type="EMBL" id="FPBN01000006">
    <property type="protein sequence ID" value="SFU76219.1"/>
    <property type="molecule type" value="Genomic_DNA"/>
</dbReference>
<dbReference type="Proteomes" id="UP000027584">
    <property type="component" value="Unassembled WGS sequence"/>
</dbReference>
<evidence type="ECO:0000259" key="1">
    <source>
        <dbReference type="PROSITE" id="PS50930"/>
    </source>
</evidence>
<dbReference type="Pfam" id="PF04397">
    <property type="entry name" value="LytTR"/>
    <property type="match status" value="1"/>
</dbReference>
<accession>A0A060RHP7</accession>
<dbReference type="AlphaFoldDB" id="A0A060RHP7"/>
<dbReference type="Gene3D" id="2.40.50.1020">
    <property type="entry name" value="LytTr DNA-binding domain"/>
    <property type="match status" value="1"/>
</dbReference>
<reference evidence="5" key="4">
    <citation type="submission" date="2016-10" db="EMBL/GenBank/DDBJ databases">
        <authorList>
            <person name="Varghese N."/>
            <person name="Submissions S."/>
        </authorList>
    </citation>
    <scope>NUCLEOTIDE SEQUENCE [LARGE SCALE GENOMIC DNA]</scope>
    <source>
        <strain evidence="5">LMG 15572</strain>
    </source>
</reference>
<dbReference type="SMART" id="SM00850">
    <property type="entry name" value="LytTR"/>
    <property type="match status" value="1"/>
</dbReference>
<evidence type="ECO:0000313" key="4">
    <source>
        <dbReference type="Proteomes" id="UP000027584"/>
    </source>
</evidence>
<dbReference type="PANTHER" id="PTHR37299">
    <property type="entry name" value="TRANSCRIPTIONAL REGULATOR-RELATED"/>
    <property type="match status" value="1"/>
</dbReference>
<dbReference type="GO" id="GO:0000156">
    <property type="term" value="F:phosphorelay response regulator activity"/>
    <property type="evidence" value="ECO:0007669"/>
    <property type="project" value="InterPro"/>
</dbReference>
<proteinExistence type="predicted"/>
<name>A0A060RHP7_9STRE</name>
<dbReference type="InterPro" id="IPR046947">
    <property type="entry name" value="LytR-like"/>
</dbReference>
<feature type="domain" description="HTH LytTR-type" evidence="1">
    <location>
        <begin position="52"/>
        <end position="156"/>
    </location>
</feature>
<reference evidence="2 4" key="2">
    <citation type="submission" date="2014-05" db="EMBL/GenBank/DDBJ databases">
        <title>Genome sequence of Streptococcus gallolyticus.</title>
        <authorList>
            <person name="Del Campo R."/>
        </authorList>
    </citation>
    <scope>NUCLEOTIDE SEQUENCE [LARGE SCALE GENOMIC DNA]</scope>
    <source>
        <strain evidence="2 4">LMG17956</strain>
    </source>
</reference>
<dbReference type="Proteomes" id="UP000183629">
    <property type="component" value="Unassembled WGS sequence"/>
</dbReference>
<dbReference type="GO" id="GO:0003677">
    <property type="term" value="F:DNA binding"/>
    <property type="evidence" value="ECO:0007669"/>
    <property type="project" value="InterPro"/>
</dbReference>
<evidence type="ECO:0000313" key="5">
    <source>
        <dbReference type="Proteomes" id="UP000183629"/>
    </source>
</evidence>
<evidence type="ECO:0000313" key="2">
    <source>
        <dbReference type="EMBL" id="CDO18412.1"/>
    </source>
</evidence>
<organism evidence="2 4">
    <name type="scientific">Streptococcus gallolyticus</name>
    <dbReference type="NCBI Taxonomy" id="315405"/>
    <lineage>
        <taxon>Bacteria</taxon>
        <taxon>Bacillati</taxon>
        <taxon>Bacillota</taxon>
        <taxon>Bacilli</taxon>
        <taxon>Lactobacillales</taxon>
        <taxon>Streptococcaceae</taxon>
        <taxon>Streptococcus</taxon>
    </lineage>
</organism>
<dbReference type="PANTHER" id="PTHR37299:SF1">
    <property type="entry name" value="STAGE 0 SPORULATION PROTEIN A HOMOLOG"/>
    <property type="match status" value="1"/>
</dbReference>
<dbReference type="InterPro" id="IPR007492">
    <property type="entry name" value="LytTR_DNA-bd_dom"/>
</dbReference>
<dbReference type="EMBL" id="CCBC010000185">
    <property type="protein sequence ID" value="CDO18412.1"/>
    <property type="molecule type" value="Genomic_DNA"/>
</dbReference>